<name>A0ABT0MRX7_9GAMM</name>
<dbReference type="Proteomes" id="UP001203069">
    <property type="component" value="Unassembled WGS sequence"/>
</dbReference>
<accession>A0ABT0MRX7</accession>
<dbReference type="InterPro" id="IPR002491">
    <property type="entry name" value="ABC_transptr_periplasmic_BD"/>
</dbReference>
<evidence type="ECO:0000259" key="2">
    <source>
        <dbReference type="PROSITE" id="PS50983"/>
    </source>
</evidence>
<dbReference type="PANTHER" id="PTHR30535">
    <property type="entry name" value="VITAMIN B12-BINDING PROTEIN"/>
    <property type="match status" value="1"/>
</dbReference>
<dbReference type="PANTHER" id="PTHR30535:SF34">
    <property type="entry name" value="MOLYBDATE-BINDING PROTEIN MOLA"/>
    <property type="match status" value="1"/>
</dbReference>
<comment type="caution">
    <text evidence="3">The sequence shown here is derived from an EMBL/GenBank/DDBJ whole genome shotgun (WGS) entry which is preliminary data.</text>
</comment>
<reference evidence="3 4" key="1">
    <citation type="submission" date="2022-02" db="EMBL/GenBank/DDBJ databases">
        <title>Description of Brenneria tiliae sp. nov. isolated from symptomatic Tilia x moltkei and Tilia x europaea trees in the UK.</title>
        <authorList>
            <person name="Kile H."/>
        </authorList>
    </citation>
    <scope>NUCLEOTIDE SEQUENCE [LARGE SCALE GENOMIC DNA]</scope>
    <source>
        <strain evidence="3 4">MC1SB4.1</strain>
    </source>
</reference>
<dbReference type="EMBL" id="JAKPBZ010000106">
    <property type="protein sequence ID" value="MCL2892018.1"/>
    <property type="molecule type" value="Genomic_DNA"/>
</dbReference>
<proteinExistence type="predicted"/>
<dbReference type="Pfam" id="PF01497">
    <property type="entry name" value="Peripla_BP_2"/>
    <property type="match status" value="1"/>
</dbReference>
<feature type="chain" id="PRO_5045759194" evidence="1">
    <location>
        <begin position="25"/>
        <end position="368"/>
    </location>
</feature>
<protein>
    <submittedName>
        <fullName evidence="3">ABC transporter substrate-binding protein</fullName>
    </submittedName>
</protein>
<dbReference type="SUPFAM" id="SSF53807">
    <property type="entry name" value="Helical backbone' metal receptor"/>
    <property type="match status" value="1"/>
</dbReference>
<evidence type="ECO:0000313" key="3">
    <source>
        <dbReference type="EMBL" id="MCL2892018.1"/>
    </source>
</evidence>
<feature type="signal peptide" evidence="1">
    <location>
        <begin position="1"/>
        <end position="24"/>
    </location>
</feature>
<evidence type="ECO:0000313" key="4">
    <source>
        <dbReference type="Proteomes" id="UP001203069"/>
    </source>
</evidence>
<keyword evidence="1" id="KW-0732">Signal</keyword>
<dbReference type="PROSITE" id="PS50983">
    <property type="entry name" value="FE_B12_PBP"/>
    <property type="match status" value="1"/>
</dbReference>
<keyword evidence="4" id="KW-1185">Reference proteome</keyword>
<dbReference type="RefSeq" id="WP_249243829.1">
    <property type="nucleotide sequence ID" value="NZ_JAKPBZ010000106.1"/>
</dbReference>
<evidence type="ECO:0000256" key="1">
    <source>
        <dbReference type="SAM" id="SignalP"/>
    </source>
</evidence>
<organism evidence="3 4">
    <name type="scientific">Brenneria tiliae</name>
    <dbReference type="NCBI Taxonomy" id="2914984"/>
    <lineage>
        <taxon>Bacteria</taxon>
        <taxon>Pseudomonadati</taxon>
        <taxon>Pseudomonadota</taxon>
        <taxon>Gammaproteobacteria</taxon>
        <taxon>Enterobacterales</taxon>
        <taxon>Pectobacteriaceae</taxon>
        <taxon>Brenneria</taxon>
    </lineage>
</organism>
<gene>
    <name evidence="3" type="ORF">MFP26_04800</name>
</gene>
<dbReference type="Gene3D" id="3.40.50.1980">
    <property type="entry name" value="Nitrogenase molybdenum iron protein domain"/>
    <property type="match status" value="2"/>
</dbReference>
<sequence>MNSRIIMMLYRVLFLMLLSGVVQAAQTSITVIDMLQRKVSLPGPAKRIVLAESRHVLTLGLLGKDPASKVVGWGDDLQRYSPTTWQALVQQYPTAKNIPILGTTNAGTFSIEAAIAAKPDLVIFTLYGSIPQGLDKLDAAHIPYVFVDFFRQPLTNTVPSLRLLGKVLGQEQQTEHFIVFWQEHMDVIKQRLATIPDRTLVFFHLNPGSGDCCFTSGPGNMSDFIAAAGGHNLGADKLTAPIGQLNIEYILSRNPEFYLVGGGSTVSRNGLQVGPDTTPQQVTHSMRRLMQAPEIGALPAVITGRTGGIWLFFFDNPLYFIGVEAMAKMFHPVQFADIDPNATLQTLTQSYLSIPLPGTFWSVLPSKP</sequence>
<feature type="domain" description="Fe/B12 periplasmic-binding" evidence="2">
    <location>
        <begin position="47"/>
        <end position="338"/>
    </location>
</feature>
<dbReference type="InterPro" id="IPR050902">
    <property type="entry name" value="ABC_Transporter_SBP"/>
</dbReference>